<comment type="subcellular location">
    <subcellularLocation>
        <location evidence="1">Nucleus</location>
    </subcellularLocation>
</comment>
<feature type="compositionally biased region" description="Polar residues" evidence="5">
    <location>
        <begin position="74"/>
        <end position="83"/>
    </location>
</feature>
<proteinExistence type="inferred from homology"/>
<dbReference type="InterPro" id="IPR051187">
    <property type="entry name" value="Pre-mRNA_3'-end_processing_reg"/>
</dbReference>
<protein>
    <submittedName>
        <fullName evidence="7">Pre-mRNA 3'-end-processing factor FIP1</fullName>
    </submittedName>
</protein>
<dbReference type="Pfam" id="PF05182">
    <property type="entry name" value="Fip1"/>
    <property type="match status" value="1"/>
</dbReference>
<name>A0A5N5T332_9CRUS</name>
<evidence type="ECO:0000313" key="8">
    <source>
        <dbReference type="Proteomes" id="UP000326759"/>
    </source>
</evidence>
<dbReference type="EMBL" id="SEYY01013999">
    <property type="protein sequence ID" value="KAB7500419.1"/>
    <property type="molecule type" value="Genomic_DNA"/>
</dbReference>
<organism evidence="7 8">
    <name type="scientific">Armadillidium nasatum</name>
    <dbReference type="NCBI Taxonomy" id="96803"/>
    <lineage>
        <taxon>Eukaryota</taxon>
        <taxon>Metazoa</taxon>
        <taxon>Ecdysozoa</taxon>
        <taxon>Arthropoda</taxon>
        <taxon>Crustacea</taxon>
        <taxon>Multicrustacea</taxon>
        <taxon>Malacostraca</taxon>
        <taxon>Eumalacostraca</taxon>
        <taxon>Peracarida</taxon>
        <taxon>Isopoda</taxon>
        <taxon>Oniscidea</taxon>
        <taxon>Crinocheta</taxon>
        <taxon>Armadillidiidae</taxon>
        <taxon>Armadillidium</taxon>
    </lineage>
</organism>
<dbReference type="PANTHER" id="PTHR13484:SF0">
    <property type="entry name" value="PRE-MRNA 3'-END-PROCESSING FACTOR FIP1"/>
    <property type="match status" value="1"/>
</dbReference>
<sequence>MADLQDEEQWLYGDDKEDSGTREKESETNSSEKESEQVAAEEAVAEEIFNDKDQEPSVEKRTETETNGDVAEPEQTQESQDAAEQNGGEKPAAEEEEEDDSLSSSSDDEPTVTIGKIVKQPDIMRPPPPTHQTPTSGLKDDDFNSTGKVNGVPAQDFSLAELEDKPWRKPGADLSDYFNYGFTEDTWIKYCERQKRMRNSESGVGLSGLGINVGKGLSSGNIPVSIVNENSKYGGMRKGTGIPNVKSNEDGIPGNIQPSGGNTIQVMTADRRTYSNKVLGGGGPNYDDMDFGGNPYGADFFSAPPPGYFPPPPPPAGPWGGIPNIPPPGWTPDGLGVPPPMPPPHGNVGRLF</sequence>
<feature type="compositionally biased region" description="Acidic residues" evidence="5">
    <location>
        <begin position="94"/>
        <end position="110"/>
    </location>
</feature>
<accession>A0A5N5T332</accession>
<gene>
    <name evidence="7" type="primary">Fip1l1</name>
    <name evidence="7" type="ORF">Anas_07079</name>
</gene>
<evidence type="ECO:0000256" key="1">
    <source>
        <dbReference type="ARBA" id="ARBA00004123"/>
    </source>
</evidence>
<feature type="compositionally biased region" description="Basic and acidic residues" evidence="5">
    <location>
        <begin position="18"/>
        <end position="36"/>
    </location>
</feature>
<dbReference type="Proteomes" id="UP000326759">
    <property type="component" value="Unassembled WGS sequence"/>
</dbReference>
<evidence type="ECO:0000313" key="7">
    <source>
        <dbReference type="EMBL" id="KAB7500419.1"/>
    </source>
</evidence>
<evidence type="ECO:0000256" key="5">
    <source>
        <dbReference type="SAM" id="MobiDB-lite"/>
    </source>
</evidence>
<keyword evidence="3" id="KW-0507">mRNA processing</keyword>
<dbReference type="PANTHER" id="PTHR13484">
    <property type="entry name" value="FIP1-LIKE 1 PROTEIN"/>
    <property type="match status" value="1"/>
</dbReference>
<dbReference type="OrthoDB" id="1917198at2759"/>
<evidence type="ECO:0000256" key="3">
    <source>
        <dbReference type="ARBA" id="ARBA00022664"/>
    </source>
</evidence>
<feature type="region of interest" description="Disordered" evidence="5">
    <location>
        <begin position="318"/>
        <end position="352"/>
    </location>
</feature>
<comment type="similarity">
    <text evidence="2">Belongs to the FIP1 family.</text>
</comment>
<dbReference type="AlphaFoldDB" id="A0A5N5T332"/>
<dbReference type="GO" id="GO:0005847">
    <property type="term" value="C:mRNA cleavage and polyadenylation specificity factor complex"/>
    <property type="evidence" value="ECO:0007669"/>
    <property type="project" value="TreeGrafter"/>
</dbReference>
<evidence type="ECO:0000256" key="4">
    <source>
        <dbReference type="ARBA" id="ARBA00023242"/>
    </source>
</evidence>
<feature type="compositionally biased region" description="Basic and acidic residues" evidence="5">
    <location>
        <begin position="49"/>
        <end position="64"/>
    </location>
</feature>
<comment type="caution">
    <text evidence="7">The sequence shown here is derived from an EMBL/GenBank/DDBJ whole genome shotgun (WGS) entry which is preliminary data.</text>
</comment>
<feature type="region of interest" description="Disordered" evidence="5">
    <location>
        <begin position="1"/>
        <end position="152"/>
    </location>
</feature>
<feature type="domain" description="Pre-mRNA polyadenylation factor Fip1" evidence="6">
    <location>
        <begin position="156"/>
        <end position="198"/>
    </location>
</feature>
<evidence type="ECO:0000256" key="2">
    <source>
        <dbReference type="ARBA" id="ARBA00007459"/>
    </source>
</evidence>
<keyword evidence="4" id="KW-0539">Nucleus</keyword>
<reference evidence="7 8" key="1">
    <citation type="journal article" date="2019" name="PLoS Biol.">
        <title>Sex chromosomes control vertical transmission of feminizing Wolbachia symbionts in an isopod.</title>
        <authorList>
            <person name="Becking T."/>
            <person name="Chebbi M.A."/>
            <person name="Giraud I."/>
            <person name="Moumen B."/>
            <person name="Laverre T."/>
            <person name="Caubet Y."/>
            <person name="Peccoud J."/>
            <person name="Gilbert C."/>
            <person name="Cordaux R."/>
        </authorList>
    </citation>
    <scope>NUCLEOTIDE SEQUENCE [LARGE SCALE GENOMIC DNA]</scope>
    <source>
        <strain evidence="7">ANa2</strain>
        <tissue evidence="7">Whole body excluding digestive tract and cuticle</tissue>
    </source>
</reference>
<evidence type="ECO:0000259" key="6">
    <source>
        <dbReference type="Pfam" id="PF05182"/>
    </source>
</evidence>
<dbReference type="InterPro" id="IPR007854">
    <property type="entry name" value="Fip1_dom"/>
</dbReference>
<keyword evidence="8" id="KW-1185">Reference proteome</keyword>
<dbReference type="GO" id="GO:0006397">
    <property type="term" value="P:mRNA processing"/>
    <property type="evidence" value="ECO:0007669"/>
    <property type="project" value="UniProtKB-KW"/>
</dbReference>